<sequence>MIRRIVTVVGSVLMILGVFLPMLSIPLLHDDTYFELSRGGGYTILALGGLGILIAVFGKFRLLYLTALVALGLLIYTYFQIDKRKTVAQSDLRERVIDSPLKGLSEGIVSKVGLRYGWPTMMVGAGITLAVPLVGSRLSRKEKD</sequence>
<evidence type="ECO:0000256" key="1">
    <source>
        <dbReference type="SAM" id="Phobius"/>
    </source>
</evidence>
<feature type="transmembrane region" description="Helical" evidence="1">
    <location>
        <begin position="116"/>
        <end position="135"/>
    </location>
</feature>
<keyword evidence="1" id="KW-1133">Transmembrane helix</keyword>
<dbReference type="Proteomes" id="UP000250918">
    <property type="component" value="Unassembled WGS sequence"/>
</dbReference>
<name>A0A855XE04_9BACT</name>
<dbReference type="EMBL" id="PQAP01000002">
    <property type="protein sequence ID" value="PWB76331.1"/>
    <property type="molecule type" value="Genomic_DNA"/>
</dbReference>
<dbReference type="AlphaFoldDB" id="A0A855XE04"/>
<keyword evidence="1" id="KW-0472">Membrane</keyword>
<accession>A0A855XE04</accession>
<proteinExistence type="predicted"/>
<feature type="transmembrane region" description="Helical" evidence="1">
    <location>
        <begin position="40"/>
        <end position="57"/>
    </location>
</feature>
<keyword evidence="1" id="KW-0812">Transmembrane</keyword>
<feature type="transmembrane region" description="Helical" evidence="1">
    <location>
        <begin position="62"/>
        <end position="81"/>
    </location>
</feature>
<comment type="caution">
    <text evidence="2">The sequence shown here is derived from an EMBL/GenBank/DDBJ whole genome shotgun (WGS) entry which is preliminary data.</text>
</comment>
<protein>
    <submittedName>
        <fullName evidence="2">Uncharacterized protein</fullName>
    </submittedName>
</protein>
<organism evidence="2 3">
    <name type="scientific">candidate division GN15 bacterium</name>
    <dbReference type="NCBI Taxonomy" id="2072418"/>
    <lineage>
        <taxon>Bacteria</taxon>
        <taxon>candidate division GN15</taxon>
    </lineage>
</organism>
<evidence type="ECO:0000313" key="2">
    <source>
        <dbReference type="EMBL" id="PWB76331.1"/>
    </source>
</evidence>
<evidence type="ECO:0000313" key="3">
    <source>
        <dbReference type="Proteomes" id="UP000250918"/>
    </source>
</evidence>
<reference evidence="2 3" key="1">
    <citation type="journal article" date="2018" name="ISME J.">
        <title>A methanotrophic archaeon couples anaerobic oxidation of methane to Fe(III) reduction.</title>
        <authorList>
            <person name="Cai C."/>
            <person name="Leu A.O."/>
            <person name="Xie G.J."/>
            <person name="Guo J."/>
            <person name="Feng Y."/>
            <person name="Zhao J.X."/>
            <person name="Tyson G.W."/>
            <person name="Yuan Z."/>
            <person name="Hu S."/>
        </authorList>
    </citation>
    <scope>NUCLEOTIDE SEQUENCE [LARGE SCALE GENOMIC DNA]</scope>
    <source>
        <strain evidence="2">FeB_12</strain>
    </source>
</reference>
<feature type="transmembrane region" description="Helical" evidence="1">
    <location>
        <begin position="7"/>
        <end position="28"/>
    </location>
</feature>
<gene>
    <name evidence="2" type="ORF">C3F09_00655</name>
</gene>